<dbReference type="AlphaFoldDB" id="A0A0F8WPX1"/>
<feature type="transmembrane region" description="Helical" evidence="1">
    <location>
        <begin position="97"/>
        <end position="127"/>
    </location>
</feature>
<evidence type="ECO:0000256" key="1">
    <source>
        <dbReference type="SAM" id="Phobius"/>
    </source>
</evidence>
<proteinExistence type="predicted"/>
<feature type="transmembrane region" description="Helical" evidence="1">
    <location>
        <begin position="139"/>
        <end position="159"/>
    </location>
</feature>
<name>A0A0F8WPX1_9ZZZZ</name>
<keyword evidence="1" id="KW-1133">Transmembrane helix</keyword>
<feature type="transmembrane region" description="Helical" evidence="1">
    <location>
        <begin position="165"/>
        <end position="184"/>
    </location>
</feature>
<sequence>MRISTTSNNIMSKFKNLISSHHNYLLKVLIYGYLAFIIVVFIPVYSGFYWVNPLLGGLTNYDISTNFSGDIEQYVYMANGNFEYVLAPYKFRYLVPFLWSLFLPILPLKYVILIWNFIFLFGSSLLADRYLTRLNFSNLYRVFGVIFVNVSFPVIQVAFTPNVDLALLFFAFLFMVGIVEKNPWMIGIA</sequence>
<organism evidence="2">
    <name type="scientific">marine sediment metagenome</name>
    <dbReference type="NCBI Taxonomy" id="412755"/>
    <lineage>
        <taxon>unclassified sequences</taxon>
        <taxon>metagenomes</taxon>
        <taxon>ecological metagenomes</taxon>
    </lineage>
</organism>
<keyword evidence="1" id="KW-0812">Transmembrane</keyword>
<reference evidence="2" key="1">
    <citation type="journal article" date="2015" name="Nature">
        <title>Complex archaea that bridge the gap between prokaryotes and eukaryotes.</title>
        <authorList>
            <person name="Spang A."/>
            <person name="Saw J.H."/>
            <person name="Jorgensen S.L."/>
            <person name="Zaremba-Niedzwiedzka K."/>
            <person name="Martijn J."/>
            <person name="Lind A.E."/>
            <person name="van Eijk R."/>
            <person name="Schleper C."/>
            <person name="Guy L."/>
            <person name="Ettema T.J."/>
        </authorList>
    </citation>
    <scope>NUCLEOTIDE SEQUENCE</scope>
</reference>
<feature type="transmembrane region" description="Helical" evidence="1">
    <location>
        <begin position="28"/>
        <end position="51"/>
    </location>
</feature>
<gene>
    <name evidence="2" type="ORF">LCGC14_3041690</name>
</gene>
<dbReference type="EMBL" id="LAZR01063840">
    <property type="protein sequence ID" value="KKK58708.1"/>
    <property type="molecule type" value="Genomic_DNA"/>
</dbReference>
<feature type="non-terminal residue" evidence="2">
    <location>
        <position position="189"/>
    </location>
</feature>
<keyword evidence="1" id="KW-0472">Membrane</keyword>
<accession>A0A0F8WPX1</accession>
<evidence type="ECO:0000313" key="2">
    <source>
        <dbReference type="EMBL" id="KKK58708.1"/>
    </source>
</evidence>
<comment type="caution">
    <text evidence="2">The sequence shown here is derived from an EMBL/GenBank/DDBJ whole genome shotgun (WGS) entry which is preliminary data.</text>
</comment>
<protein>
    <submittedName>
        <fullName evidence="2">Uncharacterized protein</fullName>
    </submittedName>
</protein>